<dbReference type="InterPro" id="IPR000399">
    <property type="entry name" value="TPP-bd_CS"/>
</dbReference>
<dbReference type="EMBL" id="FOMX01000016">
    <property type="protein sequence ID" value="SFE59871.1"/>
    <property type="molecule type" value="Genomic_DNA"/>
</dbReference>
<evidence type="ECO:0000259" key="6">
    <source>
        <dbReference type="Pfam" id="PF02776"/>
    </source>
</evidence>
<gene>
    <name evidence="7" type="ORF">SAMN02745121_04796</name>
</gene>
<dbReference type="InterPro" id="IPR011766">
    <property type="entry name" value="TPP_enzyme_TPP-bd"/>
</dbReference>
<dbReference type="GO" id="GO:0009099">
    <property type="term" value="P:L-valine biosynthetic process"/>
    <property type="evidence" value="ECO:0007669"/>
    <property type="project" value="TreeGrafter"/>
</dbReference>
<dbReference type="Pfam" id="PF00205">
    <property type="entry name" value="TPP_enzyme_M"/>
    <property type="match status" value="1"/>
</dbReference>
<dbReference type="SUPFAM" id="SSF52518">
    <property type="entry name" value="Thiamin diphosphate-binding fold (THDP-binding)"/>
    <property type="match status" value="2"/>
</dbReference>
<dbReference type="GO" id="GO:0003984">
    <property type="term" value="F:acetolactate synthase activity"/>
    <property type="evidence" value="ECO:0007669"/>
    <property type="project" value="TreeGrafter"/>
</dbReference>
<dbReference type="OrthoDB" id="2254214at2"/>
<dbReference type="PANTHER" id="PTHR18968:SF167">
    <property type="entry name" value="ACETOLACTATE SYNTHASE LARGE SUBUNIT ILVB2-RELATED"/>
    <property type="match status" value="1"/>
</dbReference>
<evidence type="ECO:0000256" key="2">
    <source>
        <dbReference type="ARBA" id="ARBA00023052"/>
    </source>
</evidence>
<accession>A0A1I2BUX0</accession>
<evidence type="ECO:0000256" key="3">
    <source>
        <dbReference type="RuleBase" id="RU362132"/>
    </source>
</evidence>
<keyword evidence="8" id="KW-1185">Reference proteome</keyword>
<name>A0A1I2BUX0_9BACT</name>
<feature type="domain" description="Thiamine pyrophosphate enzyme TPP-binding" evidence="5">
    <location>
        <begin position="431"/>
        <end position="579"/>
    </location>
</feature>
<dbReference type="InterPro" id="IPR045229">
    <property type="entry name" value="TPP_enz"/>
</dbReference>
<dbReference type="InterPro" id="IPR012000">
    <property type="entry name" value="Thiamin_PyroP_enz_cen_dom"/>
</dbReference>
<dbReference type="Gene3D" id="3.40.50.970">
    <property type="match status" value="2"/>
</dbReference>
<dbReference type="Pfam" id="PF02775">
    <property type="entry name" value="TPP_enzyme_C"/>
    <property type="match status" value="1"/>
</dbReference>
<feature type="domain" description="Thiamine pyrophosphate enzyme N-terminal TPP-binding" evidence="6">
    <location>
        <begin position="44"/>
        <end position="151"/>
    </location>
</feature>
<dbReference type="PROSITE" id="PS00187">
    <property type="entry name" value="TPP_ENZYMES"/>
    <property type="match status" value="1"/>
</dbReference>
<dbReference type="FunFam" id="3.40.50.970:FF:000007">
    <property type="entry name" value="Acetolactate synthase"/>
    <property type="match status" value="1"/>
</dbReference>
<protein>
    <submittedName>
        <fullName evidence="7">Acetolactate synthase-1/2/3 large subunit</fullName>
    </submittedName>
</protein>
<dbReference type="Gene3D" id="3.40.50.1220">
    <property type="entry name" value="TPP-binding domain"/>
    <property type="match status" value="1"/>
</dbReference>
<dbReference type="GO" id="GO:0009097">
    <property type="term" value="P:isoleucine biosynthetic process"/>
    <property type="evidence" value="ECO:0007669"/>
    <property type="project" value="TreeGrafter"/>
</dbReference>
<evidence type="ECO:0000313" key="8">
    <source>
        <dbReference type="Proteomes" id="UP000199400"/>
    </source>
</evidence>
<dbReference type="AlphaFoldDB" id="A0A1I2BUX0"/>
<reference evidence="8" key="1">
    <citation type="submission" date="2016-10" db="EMBL/GenBank/DDBJ databases">
        <authorList>
            <person name="Varghese N."/>
            <person name="Submissions S."/>
        </authorList>
    </citation>
    <scope>NUCLEOTIDE SEQUENCE [LARGE SCALE GENOMIC DNA]</scope>
    <source>
        <strain evidence="8">ATCC 25963</strain>
    </source>
</reference>
<dbReference type="SUPFAM" id="SSF52467">
    <property type="entry name" value="DHS-like NAD/FAD-binding domain"/>
    <property type="match status" value="1"/>
</dbReference>
<evidence type="ECO:0000256" key="1">
    <source>
        <dbReference type="ARBA" id="ARBA00007812"/>
    </source>
</evidence>
<dbReference type="GO" id="GO:0005948">
    <property type="term" value="C:acetolactate synthase complex"/>
    <property type="evidence" value="ECO:0007669"/>
    <property type="project" value="TreeGrafter"/>
</dbReference>
<dbReference type="InterPro" id="IPR029035">
    <property type="entry name" value="DHS-like_NAD/FAD-binding_dom"/>
</dbReference>
<comment type="similarity">
    <text evidence="1 3">Belongs to the TPP enzyme family.</text>
</comment>
<dbReference type="Proteomes" id="UP000199400">
    <property type="component" value="Unassembled WGS sequence"/>
</dbReference>
<proteinExistence type="inferred from homology"/>
<organism evidence="7 8">
    <name type="scientific">Nannocystis exedens</name>
    <dbReference type="NCBI Taxonomy" id="54"/>
    <lineage>
        <taxon>Bacteria</taxon>
        <taxon>Pseudomonadati</taxon>
        <taxon>Myxococcota</taxon>
        <taxon>Polyangia</taxon>
        <taxon>Nannocystales</taxon>
        <taxon>Nannocystaceae</taxon>
        <taxon>Nannocystis</taxon>
    </lineage>
</organism>
<dbReference type="GO" id="GO:0050660">
    <property type="term" value="F:flavin adenine dinucleotide binding"/>
    <property type="evidence" value="ECO:0007669"/>
    <property type="project" value="TreeGrafter"/>
</dbReference>
<dbReference type="Pfam" id="PF02776">
    <property type="entry name" value="TPP_enzyme_N"/>
    <property type="match status" value="1"/>
</dbReference>
<dbReference type="CDD" id="cd07035">
    <property type="entry name" value="TPP_PYR_POX_like"/>
    <property type="match status" value="1"/>
</dbReference>
<dbReference type="InterPro" id="IPR012001">
    <property type="entry name" value="Thiamin_PyroP_enz_TPP-bd_dom"/>
</dbReference>
<dbReference type="GO" id="GO:0000287">
    <property type="term" value="F:magnesium ion binding"/>
    <property type="evidence" value="ECO:0007669"/>
    <property type="project" value="InterPro"/>
</dbReference>
<dbReference type="PANTHER" id="PTHR18968">
    <property type="entry name" value="THIAMINE PYROPHOSPHATE ENZYMES"/>
    <property type="match status" value="1"/>
</dbReference>
<keyword evidence="2 3" id="KW-0786">Thiamine pyrophosphate</keyword>
<dbReference type="STRING" id="54.SAMN02745121_04796"/>
<dbReference type="GO" id="GO:0030976">
    <property type="term" value="F:thiamine pyrophosphate binding"/>
    <property type="evidence" value="ECO:0007669"/>
    <property type="project" value="InterPro"/>
</dbReference>
<evidence type="ECO:0000259" key="5">
    <source>
        <dbReference type="Pfam" id="PF02775"/>
    </source>
</evidence>
<evidence type="ECO:0000313" key="7">
    <source>
        <dbReference type="EMBL" id="SFE59871.1"/>
    </source>
</evidence>
<feature type="domain" description="Thiamine pyrophosphate enzyme central" evidence="4">
    <location>
        <begin position="234"/>
        <end position="370"/>
    </location>
</feature>
<dbReference type="CDD" id="cd00568">
    <property type="entry name" value="TPP_enzymes"/>
    <property type="match status" value="1"/>
</dbReference>
<sequence length="613" mass="64741">MKLVQETDPEGDARRLTRASAPDQLIAGRRPQTQAMATDAPLIHQLLEQLELEGVTHVFGVPGGPLSALFEALKARGRMRFVLARHEAGAAFMANAHARVRGEPAVCCVTSGPGATNALTGVASAHADSLPVLYLTGQVATGMFGLGAIQESTWHGVDVVEILRPVTKLSAMVVTAQMGMRMLRHALRTATTGRPGPVHLNIPADLARVKVPYEVREPASYRPPCLSMARAEDIEQAARLLAGARRPTLFAGHGVALARAEAALLRLAERLQAPVVTSPKGKSVFPEDHPLSLGVFGMGGHARSDRYLEDDDVILVIGSSLGEFASSAWSQRLRAPGAFLQIDVDPLQLGKNYPVTLGLVGDARATLDAITEALPPGPPRTAPEALVNLTREVPRWEQAEQRVSEASPLSPPRVITELRAALPDDGLLFVDTGNSNLWAGHHFEARRPGTYFSDMGLAAMGSAVAGVIGAALAAPRRRAVALTGDAAFAMHGFEVHTAVELGVPVTWVVLDNAGHGMIQQGEQLAFGGDAGFYGFRHRIDAAAVARGFGAVGVEVDDVPSLRAALRQALAGDRPTVINVRVDPTVMAPTLARRARAVAEFFGTDRSPGPAGAA</sequence>
<evidence type="ECO:0000259" key="4">
    <source>
        <dbReference type="Pfam" id="PF00205"/>
    </source>
</evidence>
<dbReference type="InterPro" id="IPR029061">
    <property type="entry name" value="THDP-binding"/>
</dbReference>